<reference evidence="2 3" key="1">
    <citation type="submission" date="2018-01" db="EMBL/GenBank/DDBJ databases">
        <title>The draft genome of an aniline degradation strain ANB-1.</title>
        <authorList>
            <person name="Zhang L."/>
            <person name="Jiang J."/>
        </authorList>
    </citation>
    <scope>NUCLEOTIDE SEQUENCE [LARGE SCALE GENOMIC DNA]</scope>
    <source>
        <strain evidence="2 3">ANB-1</strain>
    </source>
</reference>
<protein>
    <submittedName>
        <fullName evidence="2">EAL domain-containing protein</fullName>
    </submittedName>
</protein>
<dbReference type="InterPro" id="IPR035919">
    <property type="entry name" value="EAL_sf"/>
</dbReference>
<evidence type="ECO:0000313" key="2">
    <source>
        <dbReference type="EMBL" id="PND34510.1"/>
    </source>
</evidence>
<feature type="domain" description="EAL" evidence="1">
    <location>
        <begin position="11"/>
        <end position="265"/>
    </location>
</feature>
<dbReference type="InterPro" id="IPR001633">
    <property type="entry name" value="EAL_dom"/>
</dbReference>
<dbReference type="RefSeq" id="WP_102772575.1">
    <property type="nucleotide sequence ID" value="NZ_POQS01000002.1"/>
</dbReference>
<dbReference type="Proteomes" id="UP000235994">
    <property type="component" value="Unassembled WGS sequence"/>
</dbReference>
<dbReference type="CDD" id="cd01948">
    <property type="entry name" value="EAL"/>
    <property type="match status" value="1"/>
</dbReference>
<dbReference type="AlphaFoldDB" id="A0A2N8KM33"/>
<dbReference type="PANTHER" id="PTHR33121:SF71">
    <property type="entry name" value="OXYGEN SENSOR PROTEIN DOSP"/>
    <property type="match status" value="1"/>
</dbReference>
<dbReference type="GO" id="GO:0071111">
    <property type="term" value="F:cyclic-guanylate-specific phosphodiesterase activity"/>
    <property type="evidence" value="ECO:0007669"/>
    <property type="project" value="InterPro"/>
</dbReference>
<accession>A0A2N8KM33</accession>
<evidence type="ECO:0000313" key="3">
    <source>
        <dbReference type="Proteomes" id="UP000235994"/>
    </source>
</evidence>
<name>A0A2N8KM33_9BURK</name>
<dbReference type="SUPFAM" id="SSF141868">
    <property type="entry name" value="EAL domain-like"/>
    <property type="match status" value="1"/>
</dbReference>
<proteinExistence type="predicted"/>
<dbReference type="InterPro" id="IPR050706">
    <property type="entry name" value="Cyclic-di-GMP_PDE-like"/>
</dbReference>
<evidence type="ECO:0000259" key="1">
    <source>
        <dbReference type="PROSITE" id="PS50883"/>
    </source>
</evidence>
<dbReference type="SMART" id="SM00052">
    <property type="entry name" value="EAL"/>
    <property type="match status" value="1"/>
</dbReference>
<dbReference type="PROSITE" id="PS50883">
    <property type="entry name" value="EAL"/>
    <property type="match status" value="1"/>
</dbReference>
<keyword evidence="3" id="KW-1185">Reference proteome</keyword>
<dbReference type="Gene3D" id="3.20.20.450">
    <property type="entry name" value="EAL domain"/>
    <property type="match status" value="1"/>
</dbReference>
<dbReference type="Pfam" id="PF00563">
    <property type="entry name" value="EAL"/>
    <property type="match status" value="1"/>
</dbReference>
<comment type="caution">
    <text evidence="2">The sequence shown here is derived from an EMBL/GenBank/DDBJ whole genome shotgun (WGS) entry which is preliminary data.</text>
</comment>
<dbReference type="EMBL" id="POQS01000002">
    <property type="protein sequence ID" value="PND34510.1"/>
    <property type="molecule type" value="Genomic_DNA"/>
</dbReference>
<organism evidence="2 3">
    <name type="scientific">Achromobacter pulmonis</name>
    <dbReference type="NCBI Taxonomy" id="1389932"/>
    <lineage>
        <taxon>Bacteria</taxon>
        <taxon>Pseudomonadati</taxon>
        <taxon>Pseudomonadota</taxon>
        <taxon>Betaproteobacteria</taxon>
        <taxon>Burkholderiales</taxon>
        <taxon>Alcaligenaceae</taxon>
        <taxon>Achromobacter</taxon>
    </lineage>
</organism>
<dbReference type="PANTHER" id="PTHR33121">
    <property type="entry name" value="CYCLIC DI-GMP PHOSPHODIESTERASE PDEF"/>
    <property type="match status" value="1"/>
</dbReference>
<gene>
    <name evidence="2" type="ORF">C1I89_09965</name>
</gene>
<sequence>MWCQENSARLIQFHEHEVIEMLRDPSQLQLVFQPQVNLKTGRIESAEALARWNHPVWGVLPAGRFIGAIQGMNMQAPLFRRVTELALAASAALNLASRPLPLAVNACAATLSTHDNVDFLRSTALRRRVDPALIRVELTEDTPAADAKALKAALTRLRQYGFQVSIDDFGVGYANLDRLLDLPIDELKLDRVFAAQVGDSPIARQSVRFALGLAKEMGWRVVAEGISTVAELRALYQLGCRHGQGYLLGRPMALEALMTLPRDRRGQRCPLAGEGLNAATGSV</sequence>